<gene>
    <name evidence="1" type="ORF">METZ01_LOCUS191265</name>
</gene>
<reference evidence="1" key="1">
    <citation type="submission" date="2018-05" db="EMBL/GenBank/DDBJ databases">
        <authorList>
            <person name="Lanie J.A."/>
            <person name="Ng W.-L."/>
            <person name="Kazmierczak K.M."/>
            <person name="Andrzejewski T.M."/>
            <person name="Davidsen T.M."/>
            <person name="Wayne K.J."/>
            <person name="Tettelin H."/>
            <person name="Glass J.I."/>
            <person name="Rusch D."/>
            <person name="Podicherti R."/>
            <person name="Tsui H.-C.T."/>
            <person name="Winkler M.E."/>
        </authorList>
    </citation>
    <scope>NUCLEOTIDE SEQUENCE</scope>
</reference>
<dbReference type="SUPFAM" id="SSF74650">
    <property type="entry name" value="Galactose mutarotase-like"/>
    <property type="match status" value="1"/>
</dbReference>
<accession>A0A382DL33</accession>
<name>A0A382DL33_9ZZZZ</name>
<dbReference type="AlphaFoldDB" id="A0A382DL33"/>
<dbReference type="GO" id="GO:0003824">
    <property type="term" value="F:catalytic activity"/>
    <property type="evidence" value="ECO:0007669"/>
    <property type="project" value="InterPro"/>
</dbReference>
<evidence type="ECO:0000313" key="1">
    <source>
        <dbReference type="EMBL" id="SVB38411.1"/>
    </source>
</evidence>
<sequence length="84" mass="9715">MNKLIILENEILYVEINPILGGSIKNFFIKNKNIKIPVFREASNKIRKKDDVLLNSFFSLIPFSGRIGNALLKFKSKTYNLKKN</sequence>
<dbReference type="GO" id="GO:0030246">
    <property type="term" value="F:carbohydrate binding"/>
    <property type="evidence" value="ECO:0007669"/>
    <property type="project" value="InterPro"/>
</dbReference>
<dbReference type="InterPro" id="IPR011013">
    <property type="entry name" value="Gal_mutarotase_sf_dom"/>
</dbReference>
<dbReference type="GO" id="GO:0005975">
    <property type="term" value="P:carbohydrate metabolic process"/>
    <property type="evidence" value="ECO:0007669"/>
    <property type="project" value="InterPro"/>
</dbReference>
<organism evidence="1">
    <name type="scientific">marine metagenome</name>
    <dbReference type="NCBI Taxonomy" id="408172"/>
    <lineage>
        <taxon>unclassified sequences</taxon>
        <taxon>metagenomes</taxon>
        <taxon>ecological metagenomes</taxon>
    </lineage>
</organism>
<proteinExistence type="predicted"/>
<feature type="non-terminal residue" evidence="1">
    <location>
        <position position="84"/>
    </location>
</feature>
<dbReference type="EMBL" id="UINC01039637">
    <property type="protein sequence ID" value="SVB38411.1"/>
    <property type="molecule type" value="Genomic_DNA"/>
</dbReference>
<protein>
    <submittedName>
        <fullName evidence="1">Uncharacterized protein</fullName>
    </submittedName>
</protein>